<dbReference type="Proteomes" id="UP000194501">
    <property type="component" value="Chromosome"/>
</dbReference>
<evidence type="ECO:0000313" key="4">
    <source>
        <dbReference type="EMBL" id="CSL01124.1"/>
    </source>
</evidence>
<evidence type="ECO:0000313" key="8">
    <source>
        <dbReference type="EMBL" id="SJH51124.1"/>
    </source>
</evidence>
<evidence type="ECO:0000313" key="16">
    <source>
        <dbReference type="Proteomes" id="UP000251393"/>
    </source>
</evidence>
<dbReference type="Proteomes" id="UP000187717">
    <property type="component" value="Unassembled WGS sequence"/>
</dbReference>
<evidence type="ECO:0000313" key="11">
    <source>
        <dbReference type="Proteomes" id="UP000045991"/>
    </source>
</evidence>
<protein>
    <submittedName>
        <fullName evidence="9">Restriction endonuclease</fullName>
    </submittedName>
</protein>
<reference evidence="12 13" key="1">
    <citation type="submission" date="2017-01" db="EMBL/GenBank/DDBJ databases">
        <authorList>
            <consortium name="Pathogen Informatics"/>
        </authorList>
    </citation>
    <scope>NUCLEOTIDE SEQUENCE [LARGE SCALE GENOMIC DNA]</scope>
    <source>
        <strain evidence="5 10">20003593_1361393</strain>
        <strain evidence="4 11">20352044</strain>
        <strain evidence="6 12">2090STDY5461769</strain>
        <strain evidence="7 13">3626STDY6095480</strain>
        <strain evidence="14">sh1405</strain>
        <strain evidence="8">Sh1405</strain>
    </source>
</reference>
<dbReference type="InterPro" id="IPR041454">
    <property type="entry name" value="BsuBI/PstI_N"/>
</dbReference>
<dbReference type="GO" id="GO:0009036">
    <property type="term" value="F:type II site-specific deoxyribonuclease activity"/>
    <property type="evidence" value="ECO:0007669"/>
    <property type="project" value="InterPro"/>
</dbReference>
<evidence type="ECO:0000259" key="2">
    <source>
        <dbReference type="Pfam" id="PF17728"/>
    </source>
</evidence>
<dbReference type="GeneID" id="93775708"/>
<dbReference type="AlphaFoldDB" id="A0A0I2G2M0"/>
<dbReference type="Proteomes" id="UP000045991">
    <property type="component" value="Unassembled WGS sequence"/>
</dbReference>
<keyword evidence="9" id="KW-0540">Nuclease</keyword>
<dbReference type="EMBL" id="CP019689">
    <property type="protein sequence ID" value="ARS08304.1"/>
    <property type="molecule type" value="Genomic_DNA"/>
</dbReference>
<dbReference type="GO" id="GO:0009307">
    <property type="term" value="P:DNA restriction-modification system"/>
    <property type="evidence" value="ECO:0007669"/>
    <property type="project" value="InterPro"/>
</dbReference>
<gene>
    <name evidence="3" type="ORF">BZ172_25735</name>
    <name evidence="5" type="ORF">ERS008175_03602</name>
    <name evidence="4" type="ORF">ERS428554_04031</name>
    <name evidence="8" type="ORF">SAMEA1569760_03820</name>
    <name evidence="6" type="ORF">SAMEA2054241_03562</name>
    <name evidence="7" type="ORF">SAMEA3356023_04031</name>
    <name evidence="9" type="ORF">SAMEA3710766_03915</name>
</gene>
<evidence type="ECO:0000313" key="6">
    <source>
        <dbReference type="EMBL" id="SIY20497.1"/>
    </source>
</evidence>
<evidence type="ECO:0000313" key="9">
    <source>
        <dbReference type="EMBL" id="SRR26192.1"/>
    </source>
</evidence>
<dbReference type="Pfam" id="PF06616">
    <property type="entry name" value="BsuBI_PstI_RE"/>
    <property type="match status" value="1"/>
</dbReference>
<dbReference type="InterPro" id="IPR009528">
    <property type="entry name" value="Restrct_endonuc_II_BsuBI_C"/>
</dbReference>
<dbReference type="GO" id="GO:0003677">
    <property type="term" value="F:DNA binding"/>
    <property type="evidence" value="ECO:0007669"/>
    <property type="project" value="InterPro"/>
</dbReference>
<evidence type="ECO:0000313" key="14">
    <source>
        <dbReference type="Proteomes" id="UP000188006"/>
    </source>
</evidence>
<reference evidence="9 16" key="3">
    <citation type="submission" date="2018-06" db="EMBL/GenBank/DDBJ databases">
        <authorList>
            <consortium name="Pathogen Informatics"/>
            <person name="Doyle S."/>
        </authorList>
    </citation>
    <scope>NUCLEOTIDE SEQUENCE [LARGE SCALE GENOMIC DNA]</scope>
    <source>
        <strain evidence="9 16">4028STDY6275292</strain>
    </source>
</reference>
<dbReference type="InterPro" id="IPR041962">
    <property type="entry name" value="BsuBI/PstI_N_sf"/>
</dbReference>
<feature type="domain" description="BsuBI/PstI restriction endonuclease HTH" evidence="2">
    <location>
        <begin position="10"/>
        <end position="171"/>
    </location>
</feature>
<dbReference type="Gene3D" id="3.40.1350.80">
    <property type="match status" value="1"/>
</dbReference>
<evidence type="ECO:0000313" key="10">
    <source>
        <dbReference type="Proteomes" id="UP000040926"/>
    </source>
</evidence>
<dbReference type="Proteomes" id="UP000040926">
    <property type="component" value="Unassembled WGS sequence"/>
</dbReference>
<evidence type="ECO:0000313" key="13">
    <source>
        <dbReference type="Proteomes" id="UP000187717"/>
    </source>
</evidence>
<dbReference type="Proteomes" id="UP000188006">
    <property type="component" value="Unassembled WGS sequence"/>
</dbReference>
<dbReference type="Proteomes" id="UP000251393">
    <property type="component" value="Unassembled WGS sequence"/>
</dbReference>
<evidence type="ECO:0000313" key="5">
    <source>
        <dbReference type="EMBL" id="CSR93751.1"/>
    </source>
</evidence>
<dbReference type="EMBL" id="CWXZ01000152">
    <property type="protein sequence ID" value="CSL01124.1"/>
    <property type="molecule type" value="Genomic_DNA"/>
</dbReference>
<dbReference type="GO" id="GO:0000287">
    <property type="term" value="F:magnesium ion binding"/>
    <property type="evidence" value="ECO:0007669"/>
    <property type="project" value="InterPro"/>
</dbReference>
<evidence type="ECO:0000313" key="12">
    <source>
        <dbReference type="Proteomes" id="UP000187708"/>
    </source>
</evidence>
<dbReference type="InterPro" id="IPR041963">
    <property type="entry name" value="BsuBI/PstI_C_sf"/>
</dbReference>
<dbReference type="Pfam" id="PF17728">
    <property type="entry name" value="BsuBI_PstI_RE_N"/>
    <property type="match status" value="1"/>
</dbReference>
<reference evidence="3 15" key="2">
    <citation type="submission" date="2017-02" db="EMBL/GenBank/DDBJ databases">
        <authorList>
            <person name="Svab D."/>
            <person name="Balint B."/>
            <person name="Maroti G."/>
            <person name="Vasarhelyi B."/>
            <person name="Horvath B."/>
            <person name="Toth I."/>
        </authorList>
    </citation>
    <scope>NUCLEOTIDE SEQUENCE [LARGE SCALE GENOMIC DNA]</scope>
    <source>
        <strain evidence="3">75/02</strain>
    </source>
</reference>
<organism evidence="9 16">
    <name type="scientific">Shigella sonnei</name>
    <dbReference type="NCBI Taxonomy" id="624"/>
    <lineage>
        <taxon>Bacteria</taxon>
        <taxon>Pseudomonadati</taxon>
        <taxon>Pseudomonadota</taxon>
        <taxon>Gammaproteobacteria</taxon>
        <taxon>Enterobacterales</taxon>
        <taxon>Enterobacteriaceae</taxon>
        <taxon>Shigella</taxon>
    </lineage>
</organism>
<dbReference type="EMBL" id="FTXV01000163">
    <property type="protein sequence ID" value="SJE39454.1"/>
    <property type="molecule type" value="Genomic_DNA"/>
</dbReference>
<dbReference type="Proteomes" id="UP000187708">
    <property type="component" value="Unassembled WGS sequence"/>
</dbReference>
<dbReference type="EMBL" id="FTSV01000152">
    <property type="protein sequence ID" value="SIY20497.1"/>
    <property type="molecule type" value="Genomic_DNA"/>
</dbReference>
<keyword evidence="9" id="KW-0255">Endonuclease</keyword>
<dbReference type="STRING" id="216599.GCA_000283715_01784"/>
<dbReference type="REBASE" id="414701">
    <property type="entry name" value="Sso7924IP"/>
</dbReference>
<dbReference type="EMBL" id="FUBI01000147">
    <property type="protein sequence ID" value="SJH51124.1"/>
    <property type="molecule type" value="Genomic_DNA"/>
</dbReference>
<dbReference type="EMBL" id="CXEC01000139">
    <property type="protein sequence ID" value="CSR93751.1"/>
    <property type="molecule type" value="Genomic_DNA"/>
</dbReference>
<evidence type="ECO:0000313" key="3">
    <source>
        <dbReference type="EMBL" id="ARS08304.1"/>
    </source>
</evidence>
<proteinExistence type="predicted"/>
<feature type="domain" description="BsuBI/PstI restriction endonuclease" evidence="1">
    <location>
        <begin position="188"/>
        <end position="349"/>
    </location>
</feature>
<accession>A0A0I2G2M0</accession>
<evidence type="ECO:0000313" key="7">
    <source>
        <dbReference type="EMBL" id="SJE39454.1"/>
    </source>
</evidence>
<evidence type="ECO:0000313" key="15">
    <source>
        <dbReference type="Proteomes" id="UP000194501"/>
    </source>
</evidence>
<dbReference type="Gene3D" id="1.10.10.1820">
    <property type="entry name" value="BsuBI/PstI restriction endonuclease-like"/>
    <property type="match status" value="1"/>
</dbReference>
<dbReference type="EMBL" id="UDYI01000149">
    <property type="protein sequence ID" value="SRR26192.1"/>
    <property type="molecule type" value="Genomic_DNA"/>
</dbReference>
<dbReference type="REBASE" id="202603">
    <property type="entry name" value="Sso7502ORF25730P"/>
</dbReference>
<dbReference type="OMA" id="KDYAPNT"/>
<dbReference type="RefSeq" id="WP_001053102.1">
    <property type="nucleotide sequence ID" value="NZ_CATNNK010000141.1"/>
</dbReference>
<keyword evidence="9" id="KW-0378">Hydrolase</keyword>
<sequence length="360" mass="39561">MNLPVVPPLNVIRERLQLIFPEGTENRGYLIREIAAKTIFVMFYAGAVEGLGRWIRPSQVVSMGDSQAALTDDASRESWVKMTFSKQKIRPADAWYAENTREPIRDETIKNGLIPCNAIVERKGIPTTSSRPRYSLNRSFAALFDAGLEGDSLLSAISSWQENHLNKAALARLRLLKSGAVIAADAVVVTFPNGEKRTLAPGPSSTIAKAVIEVFAPNFLKNPTVLWLSESGNKVVAQDDVLAKALGLNIDASKALPDIILIDLGEDRTGSDMLVVFTEVVATDGPINRERKVTLTHLAIDAGFSEKNLAFLTAFMDRSALPFKKAIPELAWGSYAWFASEPEHLIDLRDGYPVKISQRK</sequence>
<evidence type="ECO:0000259" key="1">
    <source>
        <dbReference type="Pfam" id="PF06616"/>
    </source>
</evidence>
<name>A0A0I2G2M0_SHISO</name>